<sequence length="293" mass="31933">MSTSKRLPTTSDFPSSWTLTVSPRKFRTLPSWRDDDIHTLNRPFTASSCSGATDHVYITWDPAQPRTDSLSAPSSQRPTNILILLHGLGDAHLPFAQLGTQMNLPETACISIKAPEPLPFEASSFHWGDDVIFDNTVGTIDPDGGFKKVVPRLVKDIIEDTLIKKCGYQPRELMLFGFGQGGMVVLSIAVSMEKELGGVISVGGPLPSEAAASLSPKRKTPILVCSGSDSPWVTSTAENKLKAVFESVQFNRYRRSGDTMPKSRDEMYPIMQFFARRLKSSAGVPAGSVELSA</sequence>
<dbReference type="PANTHER" id="PTHR10655">
    <property type="entry name" value="LYSOPHOSPHOLIPASE-RELATED"/>
    <property type="match status" value="1"/>
</dbReference>
<dbReference type="GO" id="GO:0008474">
    <property type="term" value="F:palmitoyl-(protein) hydrolase activity"/>
    <property type="evidence" value="ECO:0007669"/>
    <property type="project" value="TreeGrafter"/>
</dbReference>
<evidence type="ECO:0000256" key="1">
    <source>
        <dbReference type="ARBA" id="ARBA00006499"/>
    </source>
</evidence>
<dbReference type="GO" id="GO:0005737">
    <property type="term" value="C:cytoplasm"/>
    <property type="evidence" value="ECO:0007669"/>
    <property type="project" value="TreeGrafter"/>
</dbReference>
<dbReference type="Pfam" id="PF02230">
    <property type="entry name" value="Abhydrolase_2"/>
    <property type="match status" value="1"/>
</dbReference>
<evidence type="ECO:0000313" key="3">
    <source>
        <dbReference type="EMBL" id="THY73976.1"/>
    </source>
</evidence>
<dbReference type="AlphaFoldDB" id="A0AB38LY61"/>
<accession>A0AB38LY61</accession>
<name>A0AB38LY61_AURPU</name>
<organism evidence="3 4">
    <name type="scientific">Aureobasidium pullulans</name>
    <name type="common">Black yeast</name>
    <name type="synonym">Pullularia pullulans</name>
    <dbReference type="NCBI Taxonomy" id="5580"/>
    <lineage>
        <taxon>Eukaryota</taxon>
        <taxon>Fungi</taxon>
        <taxon>Dikarya</taxon>
        <taxon>Ascomycota</taxon>
        <taxon>Pezizomycotina</taxon>
        <taxon>Dothideomycetes</taxon>
        <taxon>Dothideomycetidae</taxon>
        <taxon>Dothideales</taxon>
        <taxon>Saccotheciaceae</taxon>
        <taxon>Aureobasidium</taxon>
    </lineage>
</organism>
<dbReference type="InterPro" id="IPR050565">
    <property type="entry name" value="LYPA1-2/EST-like"/>
</dbReference>
<reference evidence="3 4" key="1">
    <citation type="submission" date="2018-10" db="EMBL/GenBank/DDBJ databases">
        <title>Fifty Aureobasidium pullulans genomes reveal a recombining polyextremotolerant generalist.</title>
        <authorList>
            <person name="Gostincar C."/>
            <person name="Turk M."/>
            <person name="Zajc J."/>
            <person name="Gunde-Cimerman N."/>
        </authorList>
    </citation>
    <scope>NUCLEOTIDE SEQUENCE [LARGE SCALE GENOMIC DNA]</scope>
    <source>
        <strain evidence="3 4">EXF-4256</strain>
    </source>
</reference>
<dbReference type="PANTHER" id="PTHR10655:SF67">
    <property type="entry name" value="PHOSPHOLIPASE_CARBOXYLESTERASE SUPERFAMILY (AFU_ORTHOLOGUE AFUA_5G09340)"/>
    <property type="match status" value="1"/>
</dbReference>
<feature type="domain" description="Phospholipase/carboxylesterase/thioesterase" evidence="2">
    <location>
        <begin position="74"/>
        <end position="258"/>
    </location>
</feature>
<dbReference type="Gene3D" id="3.40.50.1820">
    <property type="entry name" value="alpha/beta hydrolase"/>
    <property type="match status" value="1"/>
</dbReference>
<evidence type="ECO:0000259" key="2">
    <source>
        <dbReference type="Pfam" id="PF02230"/>
    </source>
</evidence>
<evidence type="ECO:0000313" key="4">
    <source>
        <dbReference type="Proteomes" id="UP000305064"/>
    </source>
</evidence>
<comment type="caution">
    <text evidence="3">The sequence shown here is derived from an EMBL/GenBank/DDBJ whole genome shotgun (WGS) entry which is preliminary data.</text>
</comment>
<dbReference type="InterPro" id="IPR003140">
    <property type="entry name" value="PLipase/COase/thioEstase"/>
</dbReference>
<proteinExistence type="inferred from homology"/>
<dbReference type="InterPro" id="IPR029058">
    <property type="entry name" value="AB_hydrolase_fold"/>
</dbReference>
<dbReference type="Proteomes" id="UP000305064">
    <property type="component" value="Unassembled WGS sequence"/>
</dbReference>
<gene>
    <name evidence="3" type="ORF">D6C94_05361</name>
</gene>
<dbReference type="SUPFAM" id="SSF53474">
    <property type="entry name" value="alpha/beta-Hydrolases"/>
    <property type="match status" value="1"/>
</dbReference>
<protein>
    <submittedName>
        <fullName evidence="3">Alpha/beta-hydrolase</fullName>
    </submittedName>
</protein>
<dbReference type="EMBL" id="QZBJ01000032">
    <property type="protein sequence ID" value="THY73976.1"/>
    <property type="molecule type" value="Genomic_DNA"/>
</dbReference>
<dbReference type="GO" id="GO:0052689">
    <property type="term" value="F:carboxylic ester hydrolase activity"/>
    <property type="evidence" value="ECO:0007669"/>
    <property type="project" value="TreeGrafter"/>
</dbReference>
<comment type="similarity">
    <text evidence="1">Belongs to the AB hydrolase superfamily. AB hydrolase 2 family.</text>
</comment>